<accession>A0A1I5IEH0</accession>
<reference evidence="3" key="1">
    <citation type="submission" date="2016-10" db="EMBL/GenBank/DDBJ databases">
        <authorList>
            <person name="Varghese N."/>
            <person name="Submissions S."/>
        </authorList>
    </citation>
    <scope>NUCLEOTIDE SEQUENCE [LARGE SCALE GENOMIC DNA]</scope>
    <source>
        <strain evidence="3">DSM 43161</strain>
    </source>
</reference>
<dbReference type="Proteomes" id="UP000183642">
    <property type="component" value="Unassembled WGS sequence"/>
</dbReference>
<evidence type="ECO:0000313" key="3">
    <source>
        <dbReference type="Proteomes" id="UP000183642"/>
    </source>
</evidence>
<sequence length="81" mass="7991">MSENDPDPYLPDEGQGRSELGGRAEPNAGDPTDGGRTGQIGEVPSIAEDEPDDGGPPLPPGGGLVTEDTNASPVADPGPGA</sequence>
<dbReference type="RefSeq" id="WP_075015767.1">
    <property type="nucleotide sequence ID" value="NZ_FOWE01000013.1"/>
</dbReference>
<evidence type="ECO:0000256" key="1">
    <source>
        <dbReference type="SAM" id="MobiDB-lite"/>
    </source>
</evidence>
<name>A0A1I5IEH0_9ACTN</name>
<keyword evidence="3" id="KW-1185">Reference proteome</keyword>
<dbReference type="EMBL" id="FOWE01000013">
    <property type="protein sequence ID" value="SFO58600.1"/>
    <property type="molecule type" value="Genomic_DNA"/>
</dbReference>
<dbReference type="OrthoDB" id="5194833at2"/>
<feature type="region of interest" description="Disordered" evidence="1">
    <location>
        <begin position="1"/>
        <end position="81"/>
    </location>
</feature>
<dbReference type="AlphaFoldDB" id="A0A1I5IEH0"/>
<proteinExistence type="predicted"/>
<gene>
    <name evidence="2" type="ORF">SAMN05660359_04531</name>
</gene>
<evidence type="ECO:0000313" key="2">
    <source>
        <dbReference type="EMBL" id="SFO58600.1"/>
    </source>
</evidence>
<organism evidence="2 3">
    <name type="scientific">Geodermatophilus obscurus</name>
    <dbReference type="NCBI Taxonomy" id="1861"/>
    <lineage>
        <taxon>Bacteria</taxon>
        <taxon>Bacillati</taxon>
        <taxon>Actinomycetota</taxon>
        <taxon>Actinomycetes</taxon>
        <taxon>Geodermatophilales</taxon>
        <taxon>Geodermatophilaceae</taxon>
        <taxon>Geodermatophilus</taxon>
    </lineage>
</organism>
<protein>
    <submittedName>
        <fullName evidence="2">Uncharacterized protein</fullName>
    </submittedName>
</protein>